<name>A0A010Q558_9PEZI</name>
<comment type="caution">
    <text evidence="2">The sequence shown here is derived from an EMBL/GenBank/DDBJ whole genome shotgun (WGS) entry which is preliminary data.</text>
</comment>
<dbReference type="EMBL" id="JARH01000935">
    <property type="protein sequence ID" value="EXF74967.1"/>
    <property type="molecule type" value="Genomic_DNA"/>
</dbReference>
<dbReference type="KEGG" id="cfj:CFIO01_08422"/>
<dbReference type="HOGENOM" id="CLU_966460_0_0_1"/>
<sequence>MAASKVPNLTLPYLTVTRKVQRLYDWTDTQWKTDTNDCRGLPMPWPNVREIRHTGTCGGSLEQNGHRPSALGPDQKPPPPLRAFSDPPEIGNGPPGSPHVLNWAWLGYIHFVPHLPSSEFAKRHRKVLKEVGNRGPRNLTRRHDTSPSSHALSSGPHDRDCSRCCTLCTSAPLPSSPPPPDRPSFRPATRDWIEPHALCNTSRPELAFARPVVPLASDSTSRILARLVSTLHPSSFSAQYPSIGLFGPWIDPRTLANQTPPLAPPSHFLLGQNHIVDFASLFEIGVCR</sequence>
<feature type="region of interest" description="Disordered" evidence="1">
    <location>
        <begin position="50"/>
        <end position="95"/>
    </location>
</feature>
<keyword evidence="3" id="KW-1185">Reference proteome</keyword>
<evidence type="ECO:0000313" key="3">
    <source>
        <dbReference type="Proteomes" id="UP000020467"/>
    </source>
</evidence>
<accession>A0A010Q558</accession>
<reference evidence="2 3" key="1">
    <citation type="submission" date="2014-02" db="EMBL/GenBank/DDBJ databases">
        <title>The genome sequence of Colletotrichum fioriniae PJ7.</title>
        <authorList>
            <person name="Baroncelli R."/>
            <person name="Thon M.R."/>
        </authorList>
    </citation>
    <scope>NUCLEOTIDE SEQUENCE [LARGE SCALE GENOMIC DNA]</scope>
    <source>
        <strain evidence="2 3">PJ7</strain>
    </source>
</reference>
<dbReference type="OrthoDB" id="10575743at2759"/>
<protein>
    <submittedName>
        <fullName evidence="2">Uncharacterized protein</fullName>
    </submittedName>
</protein>
<dbReference type="AlphaFoldDB" id="A0A010Q558"/>
<evidence type="ECO:0000313" key="2">
    <source>
        <dbReference type="EMBL" id="EXF74967.1"/>
    </source>
</evidence>
<dbReference type="Proteomes" id="UP000020467">
    <property type="component" value="Unassembled WGS sequence"/>
</dbReference>
<feature type="region of interest" description="Disordered" evidence="1">
    <location>
        <begin position="131"/>
        <end position="160"/>
    </location>
</feature>
<gene>
    <name evidence="2" type="ORF">CFIO01_08422</name>
</gene>
<proteinExistence type="predicted"/>
<organism evidence="2 3">
    <name type="scientific">Colletotrichum fioriniae PJ7</name>
    <dbReference type="NCBI Taxonomy" id="1445577"/>
    <lineage>
        <taxon>Eukaryota</taxon>
        <taxon>Fungi</taxon>
        <taxon>Dikarya</taxon>
        <taxon>Ascomycota</taxon>
        <taxon>Pezizomycotina</taxon>
        <taxon>Sordariomycetes</taxon>
        <taxon>Hypocreomycetidae</taxon>
        <taxon>Glomerellales</taxon>
        <taxon>Glomerellaceae</taxon>
        <taxon>Colletotrichum</taxon>
        <taxon>Colletotrichum acutatum species complex</taxon>
    </lineage>
</organism>
<evidence type="ECO:0000256" key="1">
    <source>
        <dbReference type="SAM" id="MobiDB-lite"/>
    </source>
</evidence>